<dbReference type="EnsemblProtists" id="HpaT804089">
    <property type="protein sequence ID" value="HpaP804089"/>
    <property type="gene ID" value="HpaG804089"/>
</dbReference>
<sequence length="73" mass="8321">MLLTVLVFISEYFFLDAACSTIYEAQSASTLAMFFILFAGFAVSREQLTWALRWIYWCNPCLGNSRDHGEPVS</sequence>
<evidence type="ECO:0000313" key="8">
    <source>
        <dbReference type="EnsemblProtists" id="HpaP804089"/>
    </source>
</evidence>
<feature type="chain" id="PRO_5004048647" description="ABC-2 type transporter transmembrane domain-containing protein" evidence="6">
    <location>
        <begin position="18"/>
        <end position="73"/>
    </location>
</feature>
<evidence type="ECO:0000256" key="5">
    <source>
        <dbReference type="SAM" id="Phobius"/>
    </source>
</evidence>
<keyword evidence="6" id="KW-0732">Signal</keyword>
<keyword evidence="3 5" id="KW-1133">Transmembrane helix</keyword>
<evidence type="ECO:0000256" key="2">
    <source>
        <dbReference type="ARBA" id="ARBA00022692"/>
    </source>
</evidence>
<name>M4BCS3_HYAAE</name>
<feature type="signal peptide" evidence="6">
    <location>
        <begin position="1"/>
        <end position="17"/>
    </location>
</feature>
<dbReference type="STRING" id="559515.M4BCS3"/>
<dbReference type="GO" id="GO:0016020">
    <property type="term" value="C:membrane"/>
    <property type="evidence" value="ECO:0007669"/>
    <property type="project" value="UniProtKB-SubCell"/>
</dbReference>
<dbReference type="EMBL" id="JH598136">
    <property type="status" value="NOT_ANNOTATED_CDS"/>
    <property type="molecule type" value="Genomic_DNA"/>
</dbReference>
<dbReference type="AlphaFoldDB" id="M4BCS3"/>
<evidence type="ECO:0000256" key="4">
    <source>
        <dbReference type="ARBA" id="ARBA00023136"/>
    </source>
</evidence>
<keyword evidence="4 5" id="KW-0472">Membrane</keyword>
<keyword evidence="2 5" id="KW-0812">Transmembrane</keyword>
<protein>
    <recommendedName>
        <fullName evidence="7">ABC-2 type transporter transmembrane domain-containing protein</fullName>
    </recommendedName>
</protein>
<evidence type="ECO:0000256" key="3">
    <source>
        <dbReference type="ARBA" id="ARBA00022989"/>
    </source>
</evidence>
<dbReference type="VEuPathDB" id="FungiDB:HpaG804089"/>
<feature type="transmembrane region" description="Helical" evidence="5">
    <location>
        <begin position="27"/>
        <end position="44"/>
    </location>
</feature>
<organism evidence="8 9">
    <name type="scientific">Hyaloperonospora arabidopsidis (strain Emoy2)</name>
    <name type="common">Downy mildew agent</name>
    <name type="synonym">Peronospora arabidopsidis</name>
    <dbReference type="NCBI Taxonomy" id="559515"/>
    <lineage>
        <taxon>Eukaryota</taxon>
        <taxon>Sar</taxon>
        <taxon>Stramenopiles</taxon>
        <taxon>Oomycota</taxon>
        <taxon>Peronosporomycetes</taxon>
        <taxon>Peronosporales</taxon>
        <taxon>Peronosporaceae</taxon>
        <taxon>Hyaloperonospora</taxon>
    </lineage>
</organism>
<accession>M4BCS3</accession>
<feature type="domain" description="ABC-2 type transporter transmembrane" evidence="7">
    <location>
        <begin position="1"/>
        <end position="60"/>
    </location>
</feature>
<keyword evidence="9" id="KW-1185">Reference proteome</keyword>
<proteinExistence type="predicted"/>
<evidence type="ECO:0000313" key="9">
    <source>
        <dbReference type="Proteomes" id="UP000011713"/>
    </source>
</evidence>
<dbReference type="HOGENOM" id="CLU_2710112_0_0_1"/>
<dbReference type="InterPro" id="IPR013525">
    <property type="entry name" value="ABC2_TM"/>
</dbReference>
<dbReference type="InParanoid" id="M4BCS3"/>
<evidence type="ECO:0000256" key="1">
    <source>
        <dbReference type="ARBA" id="ARBA00004141"/>
    </source>
</evidence>
<evidence type="ECO:0000259" key="7">
    <source>
        <dbReference type="Pfam" id="PF01061"/>
    </source>
</evidence>
<dbReference type="Proteomes" id="UP000011713">
    <property type="component" value="Unassembled WGS sequence"/>
</dbReference>
<reference evidence="9" key="1">
    <citation type="journal article" date="2010" name="Science">
        <title>Signatures of adaptation to obligate biotrophy in the Hyaloperonospora arabidopsidis genome.</title>
        <authorList>
            <person name="Baxter L."/>
            <person name="Tripathy S."/>
            <person name="Ishaque N."/>
            <person name="Boot N."/>
            <person name="Cabral A."/>
            <person name="Kemen E."/>
            <person name="Thines M."/>
            <person name="Ah-Fong A."/>
            <person name="Anderson R."/>
            <person name="Badejoko W."/>
            <person name="Bittner-Eddy P."/>
            <person name="Boore J.L."/>
            <person name="Chibucos M.C."/>
            <person name="Coates M."/>
            <person name="Dehal P."/>
            <person name="Delehaunty K."/>
            <person name="Dong S."/>
            <person name="Downton P."/>
            <person name="Dumas B."/>
            <person name="Fabro G."/>
            <person name="Fronick C."/>
            <person name="Fuerstenberg S.I."/>
            <person name="Fulton L."/>
            <person name="Gaulin E."/>
            <person name="Govers F."/>
            <person name="Hughes L."/>
            <person name="Humphray S."/>
            <person name="Jiang R.H."/>
            <person name="Judelson H."/>
            <person name="Kamoun S."/>
            <person name="Kyung K."/>
            <person name="Meijer H."/>
            <person name="Minx P."/>
            <person name="Morris P."/>
            <person name="Nelson J."/>
            <person name="Phuntumart V."/>
            <person name="Qutob D."/>
            <person name="Rehmany A."/>
            <person name="Rougon-Cardoso A."/>
            <person name="Ryden P."/>
            <person name="Torto-Alalibo T."/>
            <person name="Studholme D."/>
            <person name="Wang Y."/>
            <person name="Win J."/>
            <person name="Wood J."/>
            <person name="Clifton S.W."/>
            <person name="Rogers J."/>
            <person name="Van den Ackerveken G."/>
            <person name="Jones J.D."/>
            <person name="McDowell J.M."/>
            <person name="Beynon J."/>
            <person name="Tyler B.M."/>
        </authorList>
    </citation>
    <scope>NUCLEOTIDE SEQUENCE [LARGE SCALE GENOMIC DNA]</scope>
    <source>
        <strain evidence="9">Emoy2</strain>
    </source>
</reference>
<comment type="subcellular location">
    <subcellularLocation>
        <location evidence="1">Membrane</location>
        <topology evidence="1">Multi-pass membrane protein</topology>
    </subcellularLocation>
</comment>
<dbReference type="GO" id="GO:0140359">
    <property type="term" value="F:ABC-type transporter activity"/>
    <property type="evidence" value="ECO:0007669"/>
    <property type="project" value="InterPro"/>
</dbReference>
<reference evidence="8" key="2">
    <citation type="submission" date="2015-06" db="UniProtKB">
        <authorList>
            <consortium name="EnsemblProtists"/>
        </authorList>
    </citation>
    <scope>IDENTIFICATION</scope>
    <source>
        <strain evidence="8">Emoy2</strain>
    </source>
</reference>
<dbReference type="Pfam" id="PF01061">
    <property type="entry name" value="ABC2_membrane"/>
    <property type="match status" value="1"/>
</dbReference>
<evidence type="ECO:0000256" key="6">
    <source>
        <dbReference type="SAM" id="SignalP"/>
    </source>
</evidence>